<reference evidence="3" key="1">
    <citation type="journal article" date="2013" name="Stand. Genomic Sci.">
        <title>Complete genome sequence of Desulfocapsa sulfexigens, a marine deltaproteobacterium specialized in disproportionating inorganic sulfur compounds.</title>
        <authorList>
            <person name="Finster K.W."/>
            <person name="Kjeldsen K.U."/>
            <person name="Kube M."/>
            <person name="Reinhardt R."/>
            <person name="Mussmann M."/>
            <person name="Amann R."/>
            <person name="Schreiber L."/>
        </authorList>
    </citation>
    <scope>NUCLEOTIDE SEQUENCE [LARGE SCALE GENOMIC DNA]</scope>
    <source>
        <strain evidence="3">DSM 10523 / SB164P1</strain>
    </source>
</reference>
<keyword evidence="3" id="KW-1185">Reference proteome</keyword>
<feature type="transmembrane region" description="Helical" evidence="1">
    <location>
        <begin position="502"/>
        <end position="522"/>
    </location>
</feature>
<keyword evidence="1" id="KW-1133">Transmembrane helix</keyword>
<protein>
    <recommendedName>
        <fullName evidence="4">Oxygen tolerance protein BatD</fullName>
    </recommendedName>
</protein>
<proteinExistence type="predicted"/>
<evidence type="ECO:0008006" key="4">
    <source>
        <dbReference type="Google" id="ProtNLM"/>
    </source>
</evidence>
<accession>M1NBZ4</accession>
<dbReference type="AlphaFoldDB" id="M1NBZ4"/>
<dbReference type="HOGENOM" id="CLU_452512_0_0_7"/>
<dbReference type="EMBL" id="CP003985">
    <property type="protein sequence ID" value="AGF77319.1"/>
    <property type="molecule type" value="Genomic_DNA"/>
</dbReference>
<dbReference type="eggNOG" id="COG0457">
    <property type="taxonomic scope" value="Bacteria"/>
</dbReference>
<name>M1NBZ4_DESSD</name>
<dbReference type="KEGG" id="dsf:UWK_00741"/>
<dbReference type="Proteomes" id="UP000011721">
    <property type="component" value="Chromosome"/>
</dbReference>
<organism evidence="2 3">
    <name type="scientific">Desulfocapsa sulfexigens (strain DSM 10523 / SB164P1)</name>
    <dbReference type="NCBI Taxonomy" id="1167006"/>
    <lineage>
        <taxon>Bacteria</taxon>
        <taxon>Pseudomonadati</taxon>
        <taxon>Thermodesulfobacteriota</taxon>
        <taxon>Desulfobulbia</taxon>
        <taxon>Desulfobulbales</taxon>
        <taxon>Desulfocapsaceae</taxon>
        <taxon>Desulfocapsa</taxon>
    </lineage>
</organism>
<dbReference type="OrthoDB" id="180318at2"/>
<dbReference type="STRING" id="1167006.UWK_00741"/>
<dbReference type="Pfam" id="PF13584">
    <property type="entry name" value="BatD"/>
    <property type="match status" value="2"/>
</dbReference>
<sequence>MKSRDNFSYNRIMKVPGFIKGLLRRVPVHPSSTALGTVLFLLLTLPVVQSAYAEVEVTASLNVSSFPLDRAAALTISVTGARSSEPQMPEVEGLRFYQRGQSTQMNLINGAYSASVSTLFHVEAFREGDFTIPAIKVVTGEGTVMTRPITFTVTAPQAATVQPQTSGGSSSARLRSGESDKVAFLRVLPVKEKSYSGEIVPVQIKVYFRDTIKANLNSLPQLQGDGFVLQQLEREPEQTRELVNDSRYNVLSWQSALSGIKEGVHQLSVDIAATLLLPEQRTSPFGGHDPFFNNFFSSYSEKEVTIASPPLSLTVLPLPLDGKPEGFSGAIGDFNLDVTASPLTVAPGDPITLTMTISGQGNFDRVQVPKLATEEGWKTYTPSSEFLKDGGPGHGKKIFEQALVAKDQNLQQIPAIRFSYFDPLSTTYKTLIADPVPLNIQERETEEAPSVAVKVDKDQGKEEMKPAEAEQEVVPPLNGLAPLQLTPGELNQELTPLFARKWFQVLAGLLLLLLLVVLVLKLRAARYAGNARLQREQAMKHLLLLRVQEIEQALAVNDSRGFLAACRRAIQEQLGLVWEMEAGAITYADLEKRLSTDSPLLPIFRAADESAYGGQELNPQEMQGIVSELKKELEGLR</sequence>
<evidence type="ECO:0000256" key="1">
    <source>
        <dbReference type="SAM" id="Phobius"/>
    </source>
</evidence>
<gene>
    <name evidence="2" type="ordered locus">UWK_00741</name>
</gene>
<dbReference type="PANTHER" id="PTHR40940:SF2">
    <property type="entry name" value="BATD"/>
    <property type="match status" value="1"/>
</dbReference>
<dbReference type="InterPro" id="IPR025738">
    <property type="entry name" value="BatD"/>
</dbReference>
<evidence type="ECO:0000313" key="3">
    <source>
        <dbReference type="Proteomes" id="UP000011721"/>
    </source>
</evidence>
<keyword evidence="1" id="KW-0472">Membrane</keyword>
<keyword evidence="1" id="KW-0812">Transmembrane</keyword>
<evidence type="ECO:0000313" key="2">
    <source>
        <dbReference type="EMBL" id="AGF77319.1"/>
    </source>
</evidence>
<dbReference type="RefSeq" id="WP_015403015.1">
    <property type="nucleotide sequence ID" value="NC_020304.1"/>
</dbReference>
<dbReference type="PANTHER" id="PTHR40940">
    <property type="entry name" value="PROTEIN BATD-RELATED"/>
    <property type="match status" value="1"/>
</dbReference>